<dbReference type="InterPro" id="IPR020945">
    <property type="entry name" value="DMSO/NO3_reduct_chaperone"/>
</dbReference>
<dbReference type="Proteomes" id="UP001148932">
    <property type="component" value="Unassembled WGS sequence"/>
</dbReference>
<comment type="caution">
    <text evidence="2">The sequence shown here is derived from an EMBL/GenBank/DDBJ whole genome shotgun (WGS) entry which is preliminary data.</text>
</comment>
<dbReference type="PANTHER" id="PTHR34227:SF1">
    <property type="entry name" value="DIMETHYL SULFOXIDE REDUCTASE CHAPERONE-RELATED"/>
    <property type="match status" value="1"/>
</dbReference>
<sequence length="211" mass="23064">MSAQPASLTPSGGSSALDEETARAELYGLLSQLYYAAPDAQLLSALRVAVTEAPADGAFLQEPWQVLVGAARELSDAAIAQEFDRLFGGVGKPEVFLYGSHYLSGFLNEKPLARLRTDLDRLGLARDDSMSETEDHIAYLCEVMRYLIAGDDMAVCNLTAQRDFFATHLQPWVLQLCDALAAQPQARFYAALAQFTRAFVSVETQGFDMLD</sequence>
<accession>A0ABT5S062</accession>
<evidence type="ECO:0000256" key="1">
    <source>
        <dbReference type="ARBA" id="ARBA00023186"/>
    </source>
</evidence>
<protein>
    <submittedName>
        <fullName evidence="2">Molecular chaperone TorD family protein</fullName>
    </submittedName>
</protein>
<dbReference type="RefSeq" id="WP_274112443.1">
    <property type="nucleotide sequence ID" value="NZ_JAPCKI010000012.1"/>
</dbReference>
<dbReference type="Pfam" id="PF02613">
    <property type="entry name" value="Nitrate_red_del"/>
    <property type="match status" value="1"/>
</dbReference>
<dbReference type="Gene3D" id="1.10.3480.10">
    <property type="entry name" value="TorD-like"/>
    <property type="match status" value="1"/>
</dbReference>
<proteinExistence type="predicted"/>
<dbReference type="SUPFAM" id="SSF89155">
    <property type="entry name" value="TorD-like"/>
    <property type="match status" value="1"/>
</dbReference>
<dbReference type="PANTHER" id="PTHR34227">
    <property type="entry name" value="CHAPERONE PROTEIN YCDY"/>
    <property type="match status" value="1"/>
</dbReference>
<organism evidence="2 3">
    <name type="scientific">Acidovorax benzenivorans</name>
    <dbReference type="NCBI Taxonomy" id="2987520"/>
    <lineage>
        <taxon>Bacteria</taxon>
        <taxon>Pseudomonadati</taxon>
        <taxon>Pseudomonadota</taxon>
        <taxon>Betaproteobacteria</taxon>
        <taxon>Burkholderiales</taxon>
        <taxon>Comamonadaceae</taxon>
        <taxon>Acidovorax</taxon>
    </lineage>
</organism>
<dbReference type="InterPro" id="IPR036411">
    <property type="entry name" value="TorD-like_sf"/>
</dbReference>
<reference evidence="2" key="1">
    <citation type="submission" date="2022-10" db="EMBL/GenBank/DDBJ databases">
        <title>Description of microaerobic benzene degrading bacteria.</title>
        <authorList>
            <person name="Bedics A."/>
            <person name="Tancsics A."/>
            <person name="Banerjee S."/>
        </authorList>
    </citation>
    <scope>NUCLEOTIDE SEQUENCE</scope>
    <source>
        <strain evidence="2">D2M1</strain>
    </source>
</reference>
<keyword evidence="1" id="KW-0143">Chaperone</keyword>
<gene>
    <name evidence="2" type="ORF">OIN59_18025</name>
</gene>
<dbReference type="InterPro" id="IPR050289">
    <property type="entry name" value="TorD/DmsD_chaperones"/>
</dbReference>
<evidence type="ECO:0000313" key="3">
    <source>
        <dbReference type="Proteomes" id="UP001148932"/>
    </source>
</evidence>
<evidence type="ECO:0000313" key="2">
    <source>
        <dbReference type="EMBL" id="MDD2179338.1"/>
    </source>
</evidence>
<name>A0ABT5S062_9BURK</name>
<keyword evidence="3" id="KW-1185">Reference proteome</keyword>
<dbReference type="EMBL" id="JAPCKI010000012">
    <property type="protein sequence ID" value="MDD2179338.1"/>
    <property type="molecule type" value="Genomic_DNA"/>
</dbReference>